<evidence type="ECO:0008006" key="4">
    <source>
        <dbReference type="Google" id="ProtNLM"/>
    </source>
</evidence>
<keyword evidence="3" id="KW-1185">Reference proteome</keyword>
<keyword evidence="1" id="KW-0472">Membrane</keyword>
<reference evidence="2 3" key="1">
    <citation type="submission" date="2016-10" db="EMBL/GenBank/DDBJ databases">
        <title>Arsenicibacter rosenii gen. nov., sp. nov., an efficient arsenic-methylating bacterium isolated from an arsenic-contaminated paddy soil.</title>
        <authorList>
            <person name="Huang K."/>
        </authorList>
    </citation>
    <scope>NUCLEOTIDE SEQUENCE [LARGE SCALE GENOMIC DNA]</scope>
    <source>
        <strain evidence="2 3">SM-1</strain>
    </source>
</reference>
<gene>
    <name evidence="2" type="ORF">BLX24_00330</name>
</gene>
<feature type="transmembrane region" description="Helical" evidence="1">
    <location>
        <begin position="129"/>
        <end position="148"/>
    </location>
</feature>
<comment type="caution">
    <text evidence="2">The sequence shown here is derived from an EMBL/GenBank/DDBJ whole genome shotgun (WGS) entry which is preliminary data.</text>
</comment>
<feature type="transmembrane region" description="Helical" evidence="1">
    <location>
        <begin position="86"/>
        <end position="109"/>
    </location>
</feature>
<dbReference type="AlphaFoldDB" id="A0A1S2VPB3"/>
<dbReference type="Proteomes" id="UP000181790">
    <property type="component" value="Unassembled WGS sequence"/>
</dbReference>
<keyword evidence="1" id="KW-1133">Transmembrane helix</keyword>
<feature type="transmembrane region" description="Helical" evidence="1">
    <location>
        <begin position="55"/>
        <end position="74"/>
    </location>
</feature>
<dbReference type="EMBL" id="MORL01000001">
    <property type="protein sequence ID" value="OIN60607.1"/>
    <property type="molecule type" value="Genomic_DNA"/>
</dbReference>
<evidence type="ECO:0000313" key="3">
    <source>
        <dbReference type="Proteomes" id="UP000181790"/>
    </source>
</evidence>
<evidence type="ECO:0000313" key="2">
    <source>
        <dbReference type="EMBL" id="OIN60607.1"/>
    </source>
</evidence>
<evidence type="ECO:0000256" key="1">
    <source>
        <dbReference type="SAM" id="Phobius"/>
    </source>
</evidence>
<organism evidence="2 3">
    <name type="scientific">Arsenicibacter rosenii</name>
    <dbReference type="NCBI Taxonomy" id="1750698"/>
    <lineage>
        <taxon>Bacteria</taxon>
        <taxon>Pseudomonadati</taxon>
        <taxon>Bacteroidota</taxon>
        <taxon>Cytophagia</taxon>
        <taxon>Cytophagales</taxon>
        <taxon>Spirosomataceae</taxon>
        <taxon>Arsenicibacter</taxon>
    </lineage>
</organism>
<proteinExistence type="predicted"/>
<sequence>MTAILLPLFVLNLAMAFGAGLYETRIVLPRWFPESGGRYAVDREAMMDLESGRHFWGFVTTGPLTMLTLANLALAWQSLPPVHDWWMAASLAALAERVGTFTFFIPAAMRLQRGNKLKNEVLHPVIRRWIQANYLRNLLTLAACLLALKALMLV</sequence>
<dbReference type="OrthoDB" id="963872at2"/>
<protein>
    <recommendedName>
        <fullName evidence="4">DUF1772 domain-containing protein</fullName>
    </recommendedName>
</protein>
<keyword evidence="1" id="KW-0812">Transmembrane</keyword>
<accession>A0A1S2VPB3</accession>
<name>A0A1S2VPB3_9BACT</name>
<dbReference type="RefSeq" id="WP_071501110.1">
    <property type="nucleotide sequence ID" value="NZ_MORL01000001.1"/>
</dbReference>